<feature type="transmembrane region" description="Helical" evidence="1">
    <location>
        <begin position="157"/>
        <end position="182"/>
    </location>
</feature>
<accession>A0A430FLB5</accession>
<dbReference type="Proteomes" id="UP000287533">
    <property type="component" value="Unassembled WGS sequence"/>
</dbReference>
<feature type="transmembrane region" description="Helical" evidence="1">
    <location>
        <begin position="84"/>
        <end position="100"/>
    </location>
</feature>
<proteinExistence type="predicted"/>
<reference evidence="2 3" key="1">
    <citation type="submission" date="2018-09" db="EMBL/GenBank/DDBJ databases">
        <title>Characterization of the phylogenetic diversity of five novel species belonging to the genus Bifidobacterium.</title>
        <authorList>
            <person name="Lugli G.A."/>
            <person name="Duranti S."/>
            <person name="Milani C."/>
        </authorList>
    </citation>
    <scope>NUCLEOTIDE SEQUENCE [LARGE SCALE GENOMIC DNA]</scope>
    <source>
        <strain evidence="2 3">2034B</strain>
    </source>
</reference>
<feature type="transmembrane region" description="Helical" evidence="1">
    <location>
        <begin position="461"/>
        <end position="481"/>
    </location>
</feature>
<keyword evidence="3" id="KW-1185">Reference proteome</keyword>
<feature type="transmembrane region" description="Helical" evidence="1">
    <location>
        <begin position="59"/>
        <end position="77"/>
    </location>
</feature>
<feature type="transmembrane region" description="Helical" evidence="1">
    <location>
        <begin position="112"/>
        <end position="137"/>
    </location>
</feature>
<name>A0A430FLB5_9BIFI</name>
<sequence>MSLTLHMWYAPEQRADDALLMSYSSDSYTQSTDPYRMAKNQAYGMFLRLVSHSGIPVDVVYFLFWLIAALIMSFAVHAFFHNRWLSLFAYVYILWNPIAFEDWSGTRVYRNSIIAPSLFILLALLMLYLIIRMPLLIHTHQQKDSSSTSYIEKSMPLIVRLVGCVLVLLLAVLTGVWFAFIYDVKEDSFWLVPMLIFIVLIKIVQSLVSARRWWARLLVAVLCLTPLISTYVCLETLRANNERDFGVALLNTRTEGALAEFIGYLYMVDSSKQTPNVWAPADSIEQVFAVSPTLSQYPEMFEYITSEDYASPDIQESPILGDLISWQLINAVDATIGMNNQRTVQRVFAKANNEIRQAFNTGELHRTSKIMPVQSLVPRTRQQIEQLIQPTANLYMDTLLLKRGYHVTAHRNMISSNAYNIFGLSQLNIDVDNPNPQVFDWFTFRDARRTASRIVSTYRTVNIVLIVICAMGLVTSMIAVIRGRWKPLANIGLTACLGAYAFVYLFAISWFTQYVHRYYVTFFYAYGPATALLSTGILIGVGALITSIRGLYTNATK</sequence>
<gene>
    <name evidence="2" type="ORF">D2E25_1016</name>
</gene>
<feature type="transmembrane region" description="Helical" evidence="1">
    <location>
        <begin position="531"/>
        <end position="552"/>
    </location>
</feature>
<dbReference type="AlphaFoldDB" id="A0A430FLB5"/>
<keyword evidence="1" id="KW-1133">Transmembrane helix</keyword>
<evidence type="ECO:0000256" key="1">
    <source>
        <dbReference type="SAM" id="Phobius"/>
    </source>
</evidence>
<keyword evidence="1" id="KW-0812">Transmembrane</keyword>
<keyword evidence="1" id="KW-0472">Membrane</keyword>
<protein>
    <submittedName>
        <fullName evidence="2">Uncharacterized protein</fullName>
    </submittedName>
</protein>
<feature type="transmembrane region" description="Helical" evidence="1">
    <location>
        <begin position="488"/>
        <end position="511"/>
    </location>
</feature>
<evidence type="ECO:0000313" key="3">
    <source>
        <dbReference type="Proteomes" id="UP000287533"/>
    </source>
</evidence>
<evidence type="ECO:0000313" key="2">
    <source>
        <dbReference type="EMBL" id="RSX53693.1"/>
    </source>
</evidence>
<feature type="transmembrane region" description="Helical" evidence="1">
    <location>
        <begin position="188"/>
        <end position="204"/>
    </location>
</feature>
<comment type="caution">
    <text evidence="2">The sequence shown here is derived from an EMBL/GenBank/DDBJ whole genome shotgun (WGS) entry which is preliminary data.</text>
</comment>
<dbReference type="EMBL" id="QXGL01000002">
    <property type="protein sequence ID" value="RSX53693.1"/>
    <property type="molecule type" value="Genomic_DNA"/>
</dbReference>
<organism evidence="2 3">
    <name type="scientific">Bifidobacterium goeldii</name>
    <dbReference type="NCBI Taxonomy" id="2306975"/>
    <lineage>
        <taxon>Bacteria</taxon>
        <taxon>Bacillati</taxon>
        <taxon>Actinomycetota</taxon>
        <taxon>Actinomycetes</taxon>
        <taxon>Bifidobacteriales</taxon>
        <taxon>Bifidobacteriaceae</taxon>
        <taxon>Bifidobacterium</taxon>
    </lineage>
</organism>